<sequence>MHKVCIYSISVAMTSLTIAFVLTHVLPPQSPSESAQDIANYYRSHTTGIRIGAVVGAIGAVFYAPFCAAIAWEVKRITGAEAAYVQIILGVIGTLGLVSPWTDFMTLAFRPERPAEILHAMYDDAWMPLYSVAGCFAVQFAFLGWAMLSDKDAKPTFPRWFAYFTVFTGLDQAFGVFVVFTKTGPFAWDGVIAYWIPLVVFGVWTNLMVKYMSDRLKRESAADAVASGTGAFVTASPGA</sequence>
<feature type="transmembrane region" description="Helical" evidence="1">
    <location>
        <begin position="47"/>
        <end position="72"/>
    </location>
</feature>
<evidence type="ECO:0000313" key="2">
    <source>
        <dbReference type="EMBL" id="GGJ71172.1"/>
    </source>
</evidence>
<evidence type="ECO:0000313" key="3">
    <source>
        <dbReference type="Proteomes" id="UP000657574"/>
    </source>
</evidence>
<feature type="transmembrane region" description="Helical" evidence="1">
    <location>
        <begin position="84"/>
        <end position="109"/>
    </location>
</feature>
<feature type="transmembrane region" description="Helical" evidence="1">
    <location>
        <begin position="192"/>
        <end position="209"/>
    </location>
</feature>
<feature type="transmembrane region" description="Helical" evidence="1">
    <location>
        <begin position="7"/>
        <end position="27"/>
    </location>
</feature>
<reference evidence="2" key="1">
    <citation type="journal article" date="2014" name="Int. J. Syst. Evol. Microbiol.">
        <title>Complete genome sequence of Corynebacterium casei LMG S-19264T (=DSM 44701T), isolated from a smear-ripened cheese.</title>
        <authorList>
            <consortium name="US DOE Joint Genome Institute (JGI-PGF)"/>
            <person name="Walter F."/>
            <person name="Albersmeier A."/>
            <person name="Kalinowski J."/>
            <person name="Ruckert C."/>
        </authorList>
    </citation>
    <scope>NUCLEOTIDE SEQUENCE</scope>
    <source>
        <strain evidence="2">JCM 3086</strain>
    </source>
</reference>
<dbReference type="Proteomes" id="UP000657574">
    <property type="component" value="Unassembled WGS sequence"/>
</dbReference>
<evidence type="ECO:0008006" key="4">
    <source>
        <dbReference type="Google" id="ProtNLM"/>
    </source>
</evidence>
<feature type="transmembrane region" description="Helical" evidence="1">
    <location>
        <begin position="129"/>
        <end position="148"/>
    </location>
</feature>
<name>A0A917PCY5_9ACTN</name>
<protein>
    <recommendedName>
        <fullName evidence="4">Integral membrane protein</fullName>
    </recommendedName>
</protein>
<keyword evidence="1" id="KW-0812">Transmembrane</keyword>
<dbReference type="EMBL" id="BMQA01000127">
    <property type="protein sequence ID" value="GGJ71172.1"/>
    <property type="molecule type" value="Genomic_DNA"/>
</dbReference>
<keyword evidence="1" id="KW-0472">Membrane</keyword>
<reference evidence="2" key="2">
    <citation type="submission" date="2020-09" db="EMBL/GenBank/DDBJ databases">
        <authorList>
            <person name="Sun Q."/>
            <person name="Ohkuma M."/>
        </authorList>
    </citation>
    <scope>NUCLEOTIDE SEQUENCE</scope>
    <source>
        <strain evidence="2">JCM 3086</strain>
    </source>
</reference>
<organism evidence="2 3">
    <name type="scientific">Streptomyces brasiliensis</name>
    <dbReference type="NCBI Taxonomy" id="1954"/>
    <lineage>
        <taxon>Bacteria</taxon>
        <taxon>Bacillati</taxon>
        <taxon>Actinomycetota</taxon>
        <taxon>Actinomycetes</taxon>
        <taxon>Kitasatosporales</taxon>
        <taxon>Streptomycetaceae</taxon>
        <taxon>Streptomyces</taxon>
    </lineage>
</organism>
<gene>
    <name evidence="2" type="ORF">GCM10010121_097210</name>
</gene>
<keyword evidence="1" id="KW-1133">Transmembrane helix</keyword>
<feature type="transmembrane region" description="Helical" evidence="1">
    <location>
        <begin position="160"/>
        <end position="180"/>
    </location>
</feature>
<proteinExistence type="predicted"/>
<accession>A0A917PCY5</accession>
<keyword evidence="3" id="KW-1185">Reference proteome</keyword>
<comment type="caution">
    <text evidence="2">The sequence shown here is derived from an EMBL/GenBank/DDBJ whole genome shotgun (WGS) entry which is preliminary data.</text>
</comment>
<dbReference type="AlphaFoldDB" id="A0A917PCY5"/>
<evidence type="ECO:0000256" key="1">
    <source>
        <dbReference type="SAM" id="Phobius"/>
    </source>
</evidence>